<evidence type="ECO:0000256" key="17">
    <source>
        <dbReference type="SAM" id="Phobius"/>
    </source>
</evidence>
<keyword evidence="13" id="KW-0511">Multifunctional enzyme</keyword>
<dbReference type="Proteomes" id="UP000034682">
    <property type="component" value="Unassembled WGS sequence"/>
</dbReference>
<organism evidence="20 21">
    <name type="scientific">Candidatus Giovannonibacteria bacterium GW2011_GWB1_47_6b</name>
    <dbReference type="NCBI Taxonomy" id="1618655"/>
    <lineage>
        <taxon>Bacteria</taxon>
        <taxon>Candidatus Giovannoniibacteriota</taxon>
    </lineage>
</organism>
<evidence type="ECO:0000256" key="11">
    <source>
        <dbReference type="ARBA" id="ARBA00022984"/>
    </source>
</evidence>
<keyword evidence="5" id="KW-0121">Carboxypeptidase</keyword>
<keyword evidence="11" id="KW-0573">Peptidoglycan synthesis</keyword>
<dbReference type="AlphaFoldDB" id="A0A0G1W4U9"/>
<dbReference type="GO" id="GO:0008955">
    <property type="term" value="F:peptidoglycan glycosyltransferase activity"/>
    <property type="evidence" value="ECO:0007669"/>
    <property type="project" value="UniProtKB-EC"/>
</dbReference>
<evidence type="ECO:0000259" key="19">
    <source>
        <dbReference type="Pfam" id="PF00912"/>
    </source>
</evidence>
<dbReference type="GO" id="GO:0009252">
    <property type="term" value="P:peptidoglycan biosynthetic process"/>
    <property type="evidence" value="ECO:0007669"/>
    <property type="project" value="UniProtKB-KW"/>
</dbReference>
<dbReference type="EMBL" id="LCOK01000003">
    <property type="protein sequence ID" value="KKU77350.1"/>
    <property type="molecule type" value="Genomic_DNA"/>
</dbReference>
<comment type="similarity">
    <text evidence="3">In the N-terminal section; belongs to the glycosyltransferase 51 family.</text>
</comment>
<dbReference type="Gene3D" id="3.40.710.10">
    <property type="entry name" value="DD-peptidase/beta-lactamase superfamily"/>
    <property type="match status" value="1"/>
</dbReference>
<feature type="domain" description="Glycosyl transferase family 51" evidence="19">
    <location>
        <begin position="57"/>
        <end position="231"/>
    </location>
</feature>
<sequence>MVVKKLVARAAIGSLILAGAGLIYLFIIIKDLPDADFLSSRQVFESTKIYDRAGETLLYEIHGEEKRTIIPFDEIPAYMKQATIAIEDEGFYTHSAFSIRGIIRGLIFKPLSGSRAQGGSTITQQLAKNAFLTSQRSITRKLKELVLAVRLEKKFSKDEILNLYLNQIPYGSNAYGIEAAAKTIFDKKAKDLTLAESALLASLPQAPSYYSPWGSHADELMARKNALLEKMVTLGFISEKEKVGAQKQQLAFADNFTSIKAPHFVMMVQDYLNNKYGEDFVRTNGLRVITTLDLKLQESAEKAVAEGAARNQELYEGKNAALVAQDATTGQILALVGSRNYFDKEIEGNFDVATQGLRQPGSAIKPLVYATAFKKGFTPDTTVFDLETEFDATGDPEKSYKPQNFDETFRGPVTLRQALSQSINIPAIKTLYLAGIDNFLKLAKDFGITTLTERSRYGLSLVLGGGEVKLIDLVNAYSVFAQEGTLHKQSFILKVEDDGKVLEEYADEPTNVIEPQYARLINDILSDVKSRAPLFANSLSLTVFPNHEVALKTGTTNDYRDAWSVGYTPSLVVGVWAGNNDNSPMFKKGSSILAAVPIWSAFMSDALKDRPGEAFNKPEPIFVQKPMLNGQYVVDYLANGQKYPQIHDLLYYVDKKDPLGPEPASPENDSQFKNWEEPVLAWAKVNIPNFENAYNKPLPSNAQIKNNDVSLDIKFLAPKNGEFIGSAFYLAADVSSSLNLKKLEVYLNNSLIDGVYNLASGVYSYRKNLAVNNSELQNTLKIVATDELNQRAEKEIILYK</sequence>
<dbReference type="Pfam" id="PF00912">
    <property type="entry name" value="Transgly"/>
    <property type="match status" value="1"/>
</dbReference>
<evidence type="ECO:0000256" key="13">
    <source>
        <dbReference type="ARBA" id="ARBA00023268"/>
    </source>
</evidence>
<evidence type="ECO:0000256" key="7">
    <source>
        <dbReference type="ARBA" id="ARBA00022676"/>
    </source>
</evidence>
<evidence type="ECO:0000256" key="4">
    <source>
        <dbReference type="ARBA" id="ARBA00022475"/>
    </source>
</evidence>
<keyword evidence="9" id="KW-0378">Hydrolase</keyword>
<dbReference type="SUPFAM" id="SSF56601">
    <property type="entry name" value="beta-lactamase/transpeptidase-like"/>
    <property type="match status" value="1"/>
</dbReference>
<evidence type="ECO:0000256" key="1">
    <source>
        <dbReference type="ARBA" id="ARBA00004236"/>
    </source>
</evidence>
<dbReference type="GO" id="GO:0006508">
    <property type="term" value="P:proteolysis"/>
    <property type="evidence" value="ECO:0007669"/>
    <property type="project" value="UniProtKB-KW"/>
</dbReference>
<evidence type="ECO:0000256" key="9">
    <source>
        <dbReference type="ARBA" id="ARBA00022801"/>
    </source>
</evidence>
<keyword evidence="7" id="KW-0328">Glycosyltransferase</keyword>
<evidence type="ECO:0000256" key="14">
    <source>
        <dbReference type="ARBA" id="ARBA00023316"/>
    </source>
</evidence>
<dbReference type="InterPro" id="IPR036950">
    <property type="entry name" value="PBP_transglycosylase"/>
</dbReference>
<keyword evidence="17" id="KW-0812">Transmembrane</keyword>
<dbReference type="GO" id="GO:0030288">
    <property type="term" value="C:outer membrane-bounded periplasmic space"/>
    <property type="evidence" value="ECO:0007669"/>
    <property type="project" value="TreeGrafter"/>
</dbReference>
<keyword evidence="6" id="KW-0645">Protease</keyword>
<dbReference type="Gene3D" id="1.10.3810.10">
    <property type="entry name" value="Biosynthetic peptidoglycan transglycosylase-like"/>
    <property type="match status" value="1"/>
</dbReference>
<dbReference type="Pfam" id="PF00905">
    <property type="entry name" value="Transpeptidase"/>
    <property type="match status" value="1"/>
</dbReference>
<comment type="catalytic activity">
    <reaction evidence="15">
        <text>Preferential cleavage: (Ac)2-L-Lys-D-Ala-|-D-Ala. Also transpeptidation of peptidyl-alanyl moieties that are N-acyl substituents of D-alanine.</text>
        <dbReference type="EC" id="3.4.16.4"/>
    </reaction>
</comment>
<dbReference type="SUPFAM" id="SSF53955">
    <property type="entry name" value="Lysozyme-like"/>
    <property type="match status" value="1"/>
</dbReference>
<protein>
    <submittedName>
        <fullName evidence="20">Penicillin-binding protein, 1A family</fullName>
    </submittedName>
</protein>
<feature type="transmembrane region" description="Helical" evidence="17">
    <location>
        <begin position="7"/>
        <end position="29"/>
    </location>
</feature>
<dbReference type="GO" id="GO:0005886">
    <property type="term" value="C:plasma membrane"/>
    <property type="evidence" value="ECO:0007669"/>
    <property type="project" value="UniProtKB-SubCell"/>
</dbReference>
<dbReference type="PATRIC" id="fig|1618655.3.peg.69"/>
<dbReference type="GO" id="GO:0071555">
    <property type="term" value="P:cell wall organization"/>
    <property type="evidence" value="ECO:0007669"/>
    <property type="project" value="UniProtKB-KW"/>
</dbReference>
<dbReference type="FunFam" id="1.10.3810.10:FF:000001">
    <property type="entry name" value="Penicillin-binding protein 1A"/>
    <property type="match status" value="1"/>
</dbReference>
<dbReference type="NCBIfam" id="TIGR02074">
    <property type="entry name" value="PBP_1a_fam"/>
    <property type="match status" value="1"/>
</dbReference>
<dbReference type="InterPro" id="IPR023346">
    <property type="entry name" value="Lysozyme-like_dom_sf"/>
</dbReference>
<comment type="catalytic activity">
    <reaction evidence="16">
        <text>[GlcNAc-(1-&gt;4)-Mur2Ac(oyl-L-Ala-gamma-D-Glu-L-Lys-D-Ala-D-Ala)](n)-di-trans,octa-cis-undecaprenyl diphosphate + beta-D-GlcNAc-(1-&gt;4)-Mur2Ac(oyl-L-Ala-gamma-D-Glu-L-Lys-D-Ala-D-Ala)-di-trans,octa-cis-undecaprenyl diphosphate = [GlcNAc-(1-&gt;4)-Mur2Ac(oyl-L-Ala-gamma-D-Glu-L-Lys-D-Ala-D-Ala)](n+1)-di-trans,octa-cis-undecaprenyl diphosphate + di-trans,octa-cis-undecaprenyl diphosphate + H(+)</text>
        <dbReference type="Rhea" id="RHEA:23708"/>
        <dbReference type="Rhea" id="RHEA-COMP:9602"/>
        <dbReference type="Rhea" id="RHEA-COMP:9603"/>
        <dbReference type="ChEBI" id="CHEBI:15378"/>
        <dbReference type="ChEBI" id="CHEBI:58405"/>
        <dbReference type="ChEBI" id="CHEBI:60033"/>
        <dbReference type="ChEBI" id="CHEBI:78435"/>
        <dbReference type="EC" id="2.4.99.28"/>
    </reaction>
</comment>
<dbReference type="InterPro" id="IPR001264">
    <property type="entry name" value="Glyco_trans_51"/>
</dbReference>
<name>A0A0G1W4U9_9BACT</name>
<keyword evidence="8" id="KW-0808">Transferase</keyword>
<keyword evidence="4" id="KW-1003">Cell membrane</keyword>
<evidence type="ECO:0000256" key="3">
    <source>
        <dbReference type="ARBA" id="ARBA00007739"/>
    </source>
</evidence>
<evidence type="ECO:0000256" key="12">
    <source>
        <dbReference type="ARBA" id="ARBA00023136"/>
    </source>
</evidence>
<evidence type="ECO:0000313" key="21">
    <source>
        <dbReference type="Proteomes" id="UP000034682"/>
    </source>
</evidence>
<dbReference type="GO" id="GO:0008658">
    <property type="term" value="F:penicillin binding"/>
    <property type="evidence" value="ECO:0007669"/>
    <property type="project" value="InterPro"/>
</dbReference>
<evidence type="ECO:0000256" key="8">
    <source>
        <dbReference type="ARBA" id="ARBA00022679"/>
    </source>
</evidence>
<gene>
    <name evidence="20" type="ORF">UY02_C0003G0015</name>
</gene>
<keyword evidence="12 17" id="KW-0472">Membrane</keyword>
<keyword evidence="10" id="KW-0133">Cell shape</keyword>
<dbReference type="InterPro" id="IPR012338">
    <property type="entry name" value="Beta-lactam/transpept-like"/>
</dbReference>
<keyword evidence="14" id="KW-0961">Cell wall biogenesis/degradation</keyword>
<evidence type="ECO:0000256" key="6">
    <source>
        <dbReference type="ARBA" id="ARBA00022670"/>
    </source>
</evidence>
<feature type="domain" description="Penicillin-binding protein transpeptidase" evidence="18">
    <location>
        <begin position="321"/>
        <end position="571"/>
    </location>
</feature>
<comment type="caution">
    <text evidence="20">The sequence shown here is derived from an EMBL/GenBank/DDBJ whole genome shotgun (WGS) entry which is preliminary data.</text>
</comment>
<proteinExistence type="inferred from homology"/>
<dbReference type="GO" id="GO:0008360">
    <property type="term" value="P:regulation of cell shape"/>
    <property type="evidence" value="ECO:0007669"/>
    <property type="project" value="UniProtKB-KW"/>
</dbReference>
<keyword evidence="17" id="KW-1133">Transmembrane helix</keyword>
<dbReference type="InterPro" id="IPR001460">
    <property type="entry name" value="PCN-bd_Tpept"/>
</dbReference>
<evidence type="ECO:0000313" key="20">
    <source>
        <dbReference type="EMBL" id="KKU77350.1"/>
    </source>
</evidence>
<evidence type="ECO:0000256" key="10">
    <source>
        <dbReference type="ARBA" id="ARBA00022960"/>
    </source>
</evidence>
<evidence type="ECO:0000256" key="16">
    <source>
        <dbReference type="ARBA" id="ARBA00049902"/>
    </source>
</evidence>
<dbReference type="GO" id="GO:0009002">
    <property type="term" value="F:serine-type D-Ala-D-Ala carboxypeptidase activity"/>
    <property type="evidence" value="ECO:0007669"/>
    <property type="project" value="UniProtKB-EC"/>
</dbReference>
<comment type="subcellular location">
    <subcellularLocation>
        <location evidence="1">Cell membrane</location>
    </subcellularLocation>
</comment>
<dbReference type="PANTHER" id="PTHR32282:SF11">
    <property type="entry name" value="PENICILLIN-BINDING PROTEIN 1B"/>
    <property type="match status" value="1"/>
</dbReference>
<evidence type="ECO:0000259" key="18">
    <source>
        <dbReference type="Pfam" id="PF00905"/>
    </source>
</evidence>
<reference evidence="20 21" key="1">
    <citation type="journal article" date="2015" name="Nature">
        <title>rRNA introns, odd ribosomes, and small enigmatic genomes across a large radiation of phyla.</title>
        <authorList>
            <person name="Brown C.T."/>
            <person name="Hug L.A."/>
            <person name="Thomas B.C."/>
            <person name="Sharon I."/>
            <person name="Castelle C.J."/>
            <person name="Singh A."/>
            <person name="Wilkins M.J."/>
            <person name="Williams K.H."/>
            <person name="Banfield J.F."/>
        </authorList>
    </citation>
    <scope>NUCLEOTIDE SEQUENCE [LARGE SCALE GENOMIC DNA]</scope>
</reference>
<evidence type="ECO:0000256" key="2">
    <source>
        <dbReference type="ARBA" id="ARBA00007090"/>
    </source>
</evidence>
<dbReference type="PANTHER" id="PTHR32282">
    <property type="entry name" value="BINDING PROTEIN TRANSPEPTIDASE, PUTATIVE-RELATED"/>
    <property type="match status" value="1"/>
</dbReference>
<dbReference type="InterPro" id="IPR050396">
    <property type="entry name" value="Glycosyltr_51/Transpeptidase"/>
</dbReference>
<accession>A0A0G1W4U9</accession>
<evidence type="ECO:0000256" key="5">
    <source>
        <dbReference type="ARBA" id="ARBA00022645"/>
    </source>
</evidence>
<evidence type="ECO:0000256" key="15">
    <source>
        <dbReference type="ARBA" id="ARBA00034000"/>
    </source>
</evidence>
<comment type="similarity">
    <text evidence="2">In the C-terminal section; belongs to the transpeptidase family.</text>
</comment>